<dbReference type="AlphaFoldDB" id="A0A444YC68"/>
<protein>
    <recommendedName>
        <fullName evidence="1">MULE transposase domain-containing protein</fullName>
    </recommendedName>
</protein>
<accession>A0A444YC68</accession>
<evidence type="ECO:0000313" key="3">
    <source>
        <dbReference type="Proteomes" id="UP000289738"/>
    </source>
</evidence>
<proteinExistence type="predicted"/>
<organism evidence="2 3">
    <name type="scientific">Arachis hypogaea</name>
    <name type="common">Peanut</name>
    <dbReference type="NCBI Taxonomy" id="3818"/>
    <lineage>
        <taxon>Eukaryota</taxon>
        <taxon>Viridiplantae</taxon>
        <taxon>Streptophyta</taxon>
        <taxon>Embryophyta</taxon>
        <taxon>Tracheophyta</taxon>
        <taxon>Spermatophyta</taxon>
        <taxon>Magnoliopsida</taxon>
        <taxon>eudicotyledons</taxon>
        <taxon>Gunneridae</taxon>
        <taxon>Pentapetalae</taxon>
        <taxon>rosids</taxon>
        <taxon>fabids</taxon>
        <taxon>Fabales</taxon>
        <taxon>Fabaceae</taxon>
        <taxon>Papilionoideae</taxon>
        <taxon>50 kb inversion clade</taxon>
        <taxon>dalbergioids sensu lato</taxon>
        <taxon>Dalbergieae</taxon>
        <taxon>Pterocarpus clade</taxon>
        <taxon>Arachis</taxon>
    </lineage>
</organism>
<reference evidence="2 3" key="1">
    <citation type="submission" date="2019-01" db="EMBL/GenBank/DDBJ databases">
        <title>Sequencing of cultivated peanut Arachis hypogaea provides insights into genome evolution and oil improvement.</title>
        <authorList>
            <person name="Chen X."/>
        </authorList>
    </citation>
    <scope>NUCLEOTIDE SEQUENCE [LARGE SCALE GENOMIC DNA]</scope>
    <source>
        <strain evidence="3">cv. Fuhuasheng</strain>
        <tissue evidence="2">Leaves</tissue>
    </source>
</reference>
<dbReference type="STRING" id="3818.A0A444YC68"/>
<feature type="domain" description="MULE transposase" evidence="1">
    <location>
        <begin position="131"/>
        <end position="212"/>
    </location>
</feature>
<evidence type="ECO:0000313" key="2">
    <source>
        <dbReference type="EMBL" id="RYQ99515.1"/>
    </source>
</evidence>
<keyword evidence="3" id="KW-1185">Reference proteome</keyword>
<evidence type="ECO:0000259" key="1">
    <source>
        <dbReference type="Pfam" id="PF10551"/>
    </source>
</evidence>
<dbReference type="Pfam" id="PF10551">
    <property type="entry name" value="MULE"/>
    <property type="match status" value="1"/>
</dbReference>
<dbReference type="InterPro" id="IPR018289">
    <property type="entry name" value="MULE_transposase_dom"/>
</dbReference>
<dbReference type="PANTHER" id="PTHR47718">
    <property type="entry name" value="OS01G0519700 PROTEIN"/>
    <property type="match status" value="1"/>
</dbReference>
<comment type="caution">
    <text evidence="2">The sequence shown here is derived from an EMBL/GenBank/DDBJ whole genome shotgun (WGS) entry which is preliminary data.</text>
</comment>
<dbReference type="PANTHER" id="PTHR47718:SF15">
    <property type="entry name" value="PROTEIN FAR1-RELATED SEQUENCE 5-LIKE"/>
    <property type="match status" value="1"/>
</dbReference>
<name>A0A444YC68_ARAHY</name>
<gene>
    <name evidence="2" type="ORF">Ahy_B07g087454</name>
</gene>
<sequence length="222" mass="25721">MAEMRIKQNGQMGKWYVSRFVNDHNHVLLSPKLVEYLPPHRKMSDVDVAHMDSLRQVGISIPKIYESLAAQAGGFDHIPFTKRDMYNEVRRQRGMRNGDVNATIRYFEVGTKADEKLFWRCQDDYKIFGDVLAFDATYGRNKYNLLVIIFSRVNHHNQTCVFGGAMVSCETQATYVWVLQKLLECMEGKAPKAVIIDSDRSVRMEINEVFRRLTTSFVHGIY</sequence>
<dbReference type="Proteomes" id="UP000289738">
    <property type="component" value="Chromosome B07"/>
</dbReference>
<dbReference type="EMBL" id="SDMP01000017">
    <property type="protein sequence ID" value="RYQ99515.1"/>
    <property type="molecule type" value="Genomic_DNA"/>
</dbReference>